<dbReference type="Pfam" id="PF00175">
    <property type="entry name" value="NAD_binding_1"/>
    <property type="match status" value="1"/>
</dbReference>
<dbReference type="InterPro" id="IPR001709">
    <property type="entry name" value="Flavoprot_Pyr_Nucl_cyt_Rdtase"/>
</dbReference>
<dbReference type="Pfam" id="PF00970">
    <property type="entry name" value="FAD_binding_6"/>
    <property type="match status" value="1"/>
</dbReference>
<dbReference type="InterPro" id="IPR017927">
    <property type="entry name" value="FAD-bd_FR_type"/>
</dbReference>
<sequence length="239" mass="27029">MQPVKCSAEVIDIRVLTHDVKEISLRMIDPPQLEFTAGQYISIEVTEMKDGHPRQNNRPYSIASSPEEKEIITLCVNLVKGGPGSTQIHSLQMGDKLKFLYPLGYFTVKEAATSLLFVATGTGIAPIKSMIVHLLRSGSRRPMTLYWGLRSEIDLYYQEAFTSLAKEYPFFKYCVTLSRPTDAWTGLRGRVTTLLPGLIQTVENLEAYLCGNGEMIKEVRTLLIEKGMPRKSVHYEKFY</sequence>
<dbReference type="PRINTS" id="PR00410">
    <property type="entry name" value="PHEHYDRXLASE"/>
</dbReference>
<dbReference type="InterPro" id="IPR050415">
    <property type="entry name" value="MRET"/>
</dbReference>
<dbReference type="PRINTS" id="PR00371">
    <property type="entry name" value="FPNCR"/>
</dbReference>
<dbReference type="PANTHER" id="PTHR47354:SF5">
    <property type="entry name" value="PROTEIN RFBI"/>
    <property type="match status" value="1"/>
</dbReference>
<dbReference type="InterPro" id="IPR001433">
    <property type="entry name" value="OxRdtase_FAD/NAD-bd"/>
</dbReference>
<evidence type="ECO:0000259" key="1">
    <source>
        <dbReference type="PROSITE" id="PS51384"/>
    </source>
</evidence>
<evidence type="ECO:0000313" key="2">
    <source>
        <dbReference type="EMBL" id="NKE72520.1"/>
    </source>
</evidence>
<dbReference type="SUPFAM" id="SSF52343">
    <property type="entry name" value="Ferredoxin reductase-like, C-terminal NADP-linked domain"/>
    <property type="match status" value="1"/>
</dbReference>
<proteinExistence type="predicted"/>
<dbReference type="InterPro" id="IPR008333">
    <property type="entry name" value="Cbr1-like_FAD-bd_dom"/>
</dbReference>
<dbReference type="RefSeq" id="WP_168062245.1">
    <property type="nucleotide sequence ID" value="NZ_VTOW01000003.1"/>
</dbReference>
<dbReference type="Gene3D" id="2.40.30.10">
    <property type="entry name" value="Translation factors"/>
    <property type="match status" value="1"/>
</dbReference>
<dbReference type="PROSITE" id="PS51384">
    <property type="entry name" value="FAD_FR"/>
    <property type="match status" value="1"/>
</dbReference>
<accession>A0A7X6ICH6</accession>
<evidence type="ECO:0000313" key="3">
    <source>
        <dbReference type="Proteomes" id="UP000534783"/>
    </source>
</evidence>
<protein>
    <recommendedName>
        <fullName evidence="1">FAD-binding FR-type domain-containing protein</fullName>
    </recommendedName>
</protein>
<keyword evidence="3" id="KW-1185">Reference proteome</keyword>
<feature type="domain" description="FAD-binding FR-type" evidence="1">
    <location>
        <begin position="3"/>
        <end position="109"/>
    </location>
</feature>
<dbReference type="CDD" id="cd06187">
    <property type="entry name" value="O2ase_reductase_like"/>
    <property type="match status" value="1"/>
</dbReference>
<dbReference type="PANTHER" id="PTHR47354">
    <property type="entry name" value="NADH OXIDOREDUCTASE HCR"/>
    <property type="match status" value="1"/>
</dbReference>
<dbReference type="InterPro" id="IPR039261">
    <property type="entry name" value="FNR_nucleotide-bd"/>
</dbReference>
<dbReference type="Proteomes" id="UP000534783">
    <property type="component" value="Unassembled WGS sequence"/>
</dbReference>
<dbReference type="SUPFAM" id="SSF63380">
    <property type="entry name" value="Riboflavin synthase domain-like"/>
    <property type="match status" value="1"/>
</dbReference>
<gene>
    <name evidence="2" type="ORF">MNODULE_17350</name>
</gene>
<comment type="caution">
    <text evidence="2">The sequence shown here is derived from an EMBL/GenBank/DDBJ whole genome shotgun (WGS) entry which is preliminary data.</text>
</comment>
<name>A0A7X6ICH6_9BACT</name>
<dbReference type="InterPro" id="IPR017938">
    <property type="entry name" value="Riboflavin_synthase-like_b-brl"/>
</dbReference>
<dbReference type="EMBL" id="VTOW01000003">
    <property type="protein sequence ID" value="NKE72520.1"/>
    <property type="molecule type" value="Genomic_DNA"/>
</dbReference>
<reference evidence="2 3" key="1">
    <citation type="journal article" date="2020" name="Nature">
        <title>Bacterial chemolithoautotrophy via manganese oxidation.</title>
        <authorList>
            <person name="Yu H."/>
            <person name="Leadbetter J.R."/>
        </authorList>
    </citation>
    <scope>NUCLEOTIDE SEQUENCE [LARGE SCALE GENOMIC DNA]</scope>
    <source>
        <strain evidence="2 3">Mn-1</strain>
    </source>
</reference>
<organism evidence="2 3">
    <name type="scientific">Candidatus Manganitrophus noduliformans</name>
    <dbReference type="NCBI Taxonomy" id="2606439"/>
    <lineage>
        <taxon>Bacteria</taxon>
        <taxon>Pseudomonadati</taxon>
        <taxon>Nitrospirota</taxon>
        <taxon>Nitrospiria</taxon>
        <taxon>Candidatus Troglogloeales</taxon>
        <taxon>Candidatus Manganitrophaceae</taxon>
        <taxon>Candidatus Manganitrophus</taxon>
    </lineage>
</organism>
<dbReference type="AlphaFoldDB" id="A0A7X6ICH6"/>
<dbReference type="Gene3D" id="3.40.50.80">
    <property type="entry name" value="Nucleotide-binding domain of ferredoxin-NADP reductase (FNR) module"/>
    <property type="match status" value="1"/>
</dbReference>
<dbReference type="GO" id="GO:0016491">
    <property type="term" value="F:oxidoreductase activity"/>
    <property type="evidence" value="ECO:0007669"/>
    <property type="project" value="InterPro"/>
</dbReference>